<protein>
    <submittedName>
        <fullName evidence="1">Uncharacterized protein</fullName>
    </submittedName>
</protein>
<sequence>MVDVVRWLIRESSLPETRNCGLLLPPHILNFGRHIWGHVPQTLICAVMVCGFACRGCLCACFIFFVLSFSFLFSLWTFIRFVATSMSFFTPVPPFILVHFSFSICPPVHYLWYCFIFLLGLQIFYCHSGLPIFYILYLYLFTYPPPPRSSSSAHSAHLPTTSTICHVALCCSPRFVF</sequence>
<name>A0ACD3B0A7_9AGAR</name>
<gene>
    <name evidence="1" type="ORF">BDN72DRAFT_487298</name>
</gene>
<evidence type="ECO:0000313" key="1">
    <source>
        <dbReference type="EMBL" id="TFK71071.1"/>
    </source>
</evidence>
<keyword evidence="2" id="KW-1185">Reference proteome</keyword>
<dbReference type="Proteomes" id="UP000308600">
    <property type="component" value="Unassembled WGS sequence"/>
</dbReference>
<accession>A0ACD3B0A7</accession>
<organism evidence="1 2">
    <name type="scientific">Pluteus cervinus</name>
    <dbReference type="NCBI Taxonomy" id="181527"/>
    <lineage>
        <taxon>Eukaryota</taxon>
        <taxon>Fungi</taxon>
        <taxon>Dikarya</taxon>
        <taxon>Basidiomycota</taxon>
        <taxon>Agaricomycotina</taxon>
        <taxon>Agaricomycetes</taxon>
        <taxon>Agaricomycetidae</taxon>
        <taxon>Agaricales</taxon>
        <taxon>Pluteineae</taxon>
        <taxon>Pluteaceae</taxon>
        <taxon>Pluteus</taxon>
    </lineage>
</organism>
<reference evidence="1 2" key="1">
    <citation type="journal article" date="2019" name="Nat. Ecol. Evol.">
        <title>Megaphylogeny resolves global patterns of mushroom evolution.</title>
        <authorList>
            <person name="Varga T."/>
            <person name="Krizsan K."/>
            <person name="Foldi C."/>
            <person name="Dima B."/>
            <person name="Sanchez-Garcia M."/>
            <person name="Sanchez-Ramirez S."/>
            <person name="Szollosi G.J."/>
            <person name="Szarkandi J.G."/>
            <person name="Papp V."/>
            <person name="Albert L."/>
            <person name="Andreopoulos W."/>
            <person name="Angelini C."/>
            <person name="Antonin V."/>
            <person name="Barry K.W."/>
            <person name="Bougher N.L."/>
            <person name="Buchanan P."/>
            <person name="Buyck B."/>
            <person name="Bense V."/>
            <person name="Catcheside P."/>
            <person name="Chovatia M."/>
            <person name="Cooper J."/>
            <person name="Damon W."/>
            <person name="Desjardin D."/>
            <person name="Finy P."/>
            <person name="Geml J."/>
            <person name="Haridas S."/>
            <person name="Hughes K."/>
            <person name="Justo A."/>
            <person name="Karasinski D."/>
            <person name="Kautmanova I."/>
            <person name="Kiss B."/>
            <person name="Kocsube S."/>
            <person name="Kotiranta H."/>
            <person name="LaButti K.M."/>
            <person name="Lechner B.E."/>
            <person name="Liimatainen K."/>
            <person name="Lipzen A."/>
            <person name="Lukacs Z."/>
            <person name="Mihaltcheva S."/>
            <person name="Morgado L.N."/>
            <person name="Niskanen T."/>
            <person name="Noordeloos M.E."/>
            <person name="Ohm R.A."/>
            <person name="Ortiz-Santana B."/>
            <person name="Ovrebo C."/>
            <person name="Racz N."/>
            <person name="Riley R."/>
            <person name="Savchenko A."/>
            <person name="Shiryaev A."/>
            <person name="Soop K."/>
            <person name="Spirin V."/>
            <person name="Szebenyi C."/>
            <person name="Tomsovsky M."/>
            <person name="Tulloss R.E."/>
            <person name="Uehling J."/>
            <person name="Grigoriev I.V."/>
            <person name="Vagvolgyi C."/>
            <person name="Papp T."/>
            <person name="Martin F.M."/>
            <person name="Miettinen O."/>
            <person name="Hibbett D.S."/>
            <person name="Nagy L.G."/>
        </authorList>
    </citation>
    <scope>NUCLEOTIDE SEQUENCE [LARGE SCALE GENOMIC DNA]</scope>
    <source>
        <strain evidence="1 2">NL-1719</strain>
    </source>
</reference>
<dbReference type="EMBL" id="ML208303">
    <property type="protein sequence ID" value="TFK71071.1"/>
    <property type="molecule type" value="Genomic_DNA"/>
</dbReference>
<evidence type="ECO:0000313" key="2">
    <source>
        <dbReference type="Proteomes" id="UP000308600"/>
    </source>
</evidence>
<proteinExistence type="predicted"/>